<dbReference type="EMBL" id="CP006933">
    <property type="protein sequence ID" value="AIS30929.1"/>
    <property type="molecule type" value="Genomic_DNA"/>
</dbReference>
<gene>
    <name evidence="2" type="ORF">BRM9_0098</name>
</gene>
<evidence type="ECO:0000313" key="2">
    <source>
        <dbReference type="EMBL" id="AIS30929.1"/>
    </source>
</evidence>
<dbReference type="SUPFAM" id="SSF53448">
    <property type="entry name" value="Nucleotide-diphospho-sugar transferases"/>
    <property type="match status" value="1"/>
</dbReference>
<protein>
    <submittedName>
        <fullName evidence="2">Nucleotidyl transferase domain-containing protein</fullName>
    </submittedName>
</protein>
<dbReference type="PANTHER" id="PTHR22572">
    <property type="entry name" value="SUGAR-1-PHOSPHATE GUANYL TRANSFERASE"/>
    <property type="match status" value="1"/>
</dbReference>
<dbReference type="Gene3D" id="2.60.120.10">
    <property type="entry name" value="Jelly Rolls"/>
    <property type="match status" value="1"/>
</dbReference>
<dbReference type="STRING" id="2162.BRM9_0098"/>
<dbReference type="Proteomes" id="UP000029661">
    <property type="component" value="Chromosome"/>
</dbReference>
<dbReference type="InterPro" id="IPR050486">
    <property type="entry name" value="Mannose-1P_guanyltransferase"/>
</dbReference>
<dbReference type="InterPro" id="IPR011051">
    <property type="entry name" value="RmlC_Cupin_sf"/>
</dbReference>
<dbReference type="SUPFAM" id="SSF51182">
    <property type="entry name" value="RmlC-like cupins"/>
    <property type="match status" value="1"/>
</dbReference>
<sequence length="337" mass="38976">MIMTSTVGMILCGGFGKRLRPLTERVPKPLIEIKDDYTILDKQLFDFKNAGVNQVYLLTGFLSDKIQERFGEDYMGVKIEYVEEDKPLGTLNAIRLGMEAVGPGKQCIIRNGDVVADLNIKKMIETGEKSDHPLSIFITRMVSPYGIVEISGDRLVSFKEKPVLDYYINGGVYFSKGEINFGDFDVGDIEKTVFPMYAKSNQLGYYQEDGLFWMAIDTSKELEEIRKEYKNREDKPWGYEKILINTEKYLTKELFIREGYQTSYHHHPHKDETMYILSGAGYIEFEDRKEYFGKNDTIRIKPLENHTIVAMENTVLHEISTPHPDDTVRVKDYYDVR</sequence>
<organism evidence="2 3">
    <name type="scientific">Methanobacterium formicicum</name>
    <dbReference type="NCBI Taxonomy" id="2162"/>
    <lineage>
        <taxon>Archaea</taxon>
        <taxon>Methanobacteriati</taxon>
        <taxon>Methanobacteriota</taxon>
        <taxon>Methanomada group</taxon>
        <taxon>Methanobacteria</taxon>
        <taxon>Methanobacteriales</taxon>
        <taxon>Methanobacteriaceae</taxon>
        <taxon>Methanobacterium</taxon>
    </lineage>
</organism>
<dbReference type="AlphaFoldDB" id="A0A089ZUM2"/>
<name>A0A089ZUM2_METFO</name>
<keyword evidence="2" id="KW-0808">Transferase</keyword>
<dbReference type="Pfam" id="PF00483">
    <property type="entry name" value="NTP_transferase"/>
    <property type="match status" value="1"/>
</dbReference>
<dbReference type="Gene3D" id="3.90.550.10">
    <property type="entry name" value="Spore Coat Polysaccharide Biosynthesis Protein SpsA, Chain A"/>
    <property type="match status" value="1"/>
</dbReference>
<accession>A0A089ZUM2</accession>
<dbReference type="KEGG" id="mfc:BRM9_0098"/>
<dbReference type="InterPro" id="IPR029044">
    <property type="entry name" value="Nucleotide-diphossugar_trans"/>
</dbReference>
<dbReference type="InterPro" id="IPR005835">
    <property type="entry name" value="NTP_transferase_dom"/>
</dbReference>
<evidence type="ECO:0000259" key="1">
    <source>
        <dbReference type="Pfam" id="PF00483"/>
    </source>
</evidence>
<reference evidence="2 3" key="1">
    <citation type="submission" date="2013-12" db="EMBL/GenBank/DDBJ databases">
        <title>The complete genome sequence of Methanobacterium sp. BRM9.</title>
        <authorList>
            <consortium name="Pastoral Greenhouse Gas Research Consortium"/>
            <person name="Kelly W.J."/>
            <person name="Leahy S.C."/>
            <person name="Perry R."/>
            <person name="Li D."/>
            <person name="Altermann E."/>
            <person name="Lambie S.C."/>
            <person name="Attwood G.T."/>
        </authorList>
    </citation>
    <scope>NUCLEOTIDE SEQUENCE [LARGE SCALE GENOMIC DNA]</scope>
    <source>
        <strain evidence="2 3">BRM9</strain>
    </source>
</reference>
<feature type="domain" description="Nucleotidyl transferase" evidence="1">
    <location>
        <begin position="8"/>
        <end position="229"/>
    </location>
</feature>
<evidence type="ECO:0000313" key="3">
    <source>
        <dbReference type="Proteomes" id="UP000029661"/>
    </source>
</evidence>
<dbReference type="CDD" id="cd04181">
    <property type="entry name" value="NTP_transferase"/>
    <property type="match status" value="1"/>
</dbReference>
<dbReference type="InterPro" id="IPR014710">
    <property type="entry name" value="RmlC-like_jellyroll"/>
</dbReference>
<dbReference type="GO" id="GO:0016740">
    <property type="term" value="F:transferase activity"/>
    <property type="evidence" value="ECO:0007669"/>
    <property type="project" value="UniProtKB-KW"/>
</dbReference>
<proteinExistence type="predicted"/>